<evidence type="ECO:0000313" key="1">
    <source>
        <dbReference type="EMBL" id="ROR54732.1"/>
    </source>
</evidence>
<dbReference type="Gene3D" id="1.20.140.160">
    <property type="match status" value="1"/>
</dbReference>
<organism evidence="1 2">
    <name type="scientific">Luteococcus japonicus</name>
    <dbReference type="NCBI Taxonomy" id="33984"/>
    <lineage>
        <taxon>Bacteria</taxon>
        <taxon>Bacillati</taxon>
        <taxon>Actinomycetota</taxon>
        <taxon>Actinomycetes</taxon>
        <taxon>Propionibacteriales</taxon>
        <taxon>Propionibacteriaceae</taxon>
        <taxon>Luteococcus</taxon>
    </lineage>
</organism>
<evidence type="ECO:0000313" key="2">
    <source>
        <dbReference type="Proteomes" id="UP000275749"/>
    </source>
</evidence>
<dbReference type="InterPro" id="IPR013324">
    <property type="entry name" value="RNA_pol_sigma_r3/r4-like"/>
</dbReference>
<evidence type="ECO:0008006" key="3">
    <source>
        <dbReference type="Google" id="ProtNLM"/>
    </source>
</evidence>
<name>A0A3N1ZX52_9ACTN</name>
<dbReference type="SUPFAM" id="SSF88659">
    <property type="entry name" value="Sigma3 and sigma4 domains of RNA polymerase sigma factors"/>
    <property type="match status" value="1"/>
</dbReference>
<dbReference type="Proteomes" id="UP000275749">
    <property type="component" value="Unassembled WGS sequence"/>
</dbReference>
<dbReference type="EMBL" id="RKHG01000001">
    <property type="protein sequence ID" value="ROR54732.1"/>
    <property type="molecule type" value="Genomic_DNA"/>
</dbReference>
<comment type="caution">
    <text evidence="1">The sequence shown here is derived from an EMBL/GenBank/DDBJ whole genome shotgun (WGS) entry which is preliminary data.</text>
</comment>
<dbReference type="AlphaFoldDB" id="A0A3N1ZX52"/>
<accession>A0A3N1ZX52</accession>
<sequence>MPRGEGQLSVQLQEFLDGEGSWLRRVARLVSGSWERADAALADTTAHLVRQGTDLTDGPAALRAAWPRLAAWLRSHDDTEPIPHQTPPGSDVTDPTPHMLLALQELPVEQRLALVLHCRARLDDQTLAHCLNLPTAVVPALTAQAVEELQARLVANGEHLRLDLAEVTDRRQWRPARTTVEDVHL</sequence>
<protein>
    <recommendedName>
        <fullName evidence="3">DNA-directed RNA polymerase specialized sigma24 family protein</fullName>
    </recommendedName>
</protein>
<proteinExistence type="predicted"/>
<reference evidence="1 2" key="1">
    <citation type="submission" date="2018-11" db="EMBL/GenBank/DDBJ databases">
        <title>Sequencing the genomes of 1000 actinobacteria strains.</title>
        <authorList>
            <person name="Klenk H.-P."/>
        </authorList>
    </citation>
    <scope>NUCLEOTIDE SEQUENCE [LARGE SCALE GENOMIC DNA]</scope>
    <source>
        <strain evidence="1 2">DSM 10546</strain>
    </source>
</reference>
<gene>
    <name evidence="1" type="ORF">EDD41_1961</name>
</gene>